<dbReference type="KEGG" id="slo:Shew_1371"/>
<feature type="region of interest" description="Disordered" evidence="1">
    <location>
        <begin position="516"/>
        <end position="538"/>
    </location>
</feature>
<proteinExistence type="predicted"/>
<protein>
    <submittedName>
        <fullName evidence="3">Flagellar hook-length control protein</fullName>
    </submittedName>
</protein>
<evidence type="ECO:0000256" key="1">
    <source>
        <dbReference type="SAM" id="MobiDB-lite"/>
    </source>
</evidence>
<dbReference type="EMBL" id="CP000606">
    <property type="protein sequence ID" value="ABO23240.1"/>
    <property type="molecule type" value="Genomic_DNA"/>
</dbReference>
<gene>
    <name evidence="3" type="ordered locus">Shew_1371</name>
</gene>
<keyword evidence="3" id="KW-0282">Flagellum</keyword>
<dbReference type="Pfam" id="PF02120">
    <property type="entry name" value="Flg_hook"/>
    <property type="match status" value="1"/>
</dbReference>
<feature type="compositionally biased region" description="Gly residues" evidence="1">
    <location>
        <begin position="523"/>
        <end position="537"/>
    </location>
</feature>
<organism evidence="3 4">
    <name type="scientific">Shewanella loihica (strain ATCC BAA-1088 / PV-4)</name>
    <dbReference type="NCBI Taxonomy" id="323850"/>
    <lineage>
        <taxon>Bacteria</taxon>
        <taxon>Pseudomonadati</taxon>
        <taxon>Pseudomonadota</taxon>
        <taxon>Gammaproteobacteria</taxon>
        <taxon>Alteromonadales</taxon>
        <taxon>Shewanellaceae</taxon>
        <taxon>Shewanella</taxon>
    </lineage>
</organism>
<dbReference type="InterPro" id="IPR038610">
    <property type="entry name" value="FliK-like_C_sf"/>
</dbReference>
<feature type="region of interest" description="Disordered" evidence="1">
    <location>
        <begin position="268"/>
        <end position="287"/>
    </location>
</feature>
<sequence length="568" mass="59489">MPQMTQILLSNVEPGKEKVGVLPSASDAKSTAESKSENKGFSEALAKASGQDEVNSQAKTRHQSQAENVAQRDNTDKADVKQEKAPTQDKESDDVSNVLAQIHLANKLGDEAEFAADGVILPPGDADGESSADNELLPTFVKGAKDKVDTEKAALEGIDELLNPGAGDDHILPVINPNSLGSEAILAQLPEDALSEVMAQTGLSKDELTALPPQMLEGLIHGIAGKNKSGNGELGQAEALESDAAKLAALINDAKQYLSAKASQSQSNLAATQTEPSQGAGGASQAGLNQVGLNQNEISQTGLTSANNASGVESAVNEKGVKAILGESKVGESKFGEAKLADAKLAAEQAQNGALKTTSGAEGRDGKAAQELLKGANLAVTMSPKAGEMPDAAADTKLNALSLQGLQGARNEVLPQYQVSIKPQGEPVTQMQEMIHKFSPVMRQQLVAMVSQGVQQAEIRLDPPELGHMMVRVQVQGDQTQVQFHVTQTQTRDLVEQAIPRLRELLAEQGMQLTDSNVSQGGKEQGGNGEQGEGVGHGLSEMDEISAEESLLVSNNATSYRSGIDYYA</sequence>
<reference evidence="3 4" key="1">
    <citation type="submission" date="2007-03" db="EMBL/GenBank/DDBJ databases">
        <title>Complete sequence of Shewanella loihica PV-4.</title>
        <authorList>
            <consortium name="US DOE Joint Genome Institute"/>
            <person name="Copeland A."/>
            <person name="Lucas S."/>
            <person name="Lapidus A."/>
            <person name="Barry K."/>
            <person name="Detter J.C."/>
            <person name="Glavina del Rio T."/>
            <person name="Hammon N."/>
            <person name="Israni S."/>
            <person name="Dalin E."/>
            <person name="Tice H."/>
            <person name="Pitluck S."/>
            <person name="Chain P."/>
            <person name="Malfatti S."/>
            <person name="Shin M."/>
            <person name="Vergez L."/>
            <person name="Schmutz J."/>
            <person name="Larimer F."/>
            <person name="Land M."/>
            <person name="Hauser L."/>
            <person name="Kyrpides N."/>
            <person name="Mikhailova N."/>
            <person name="Romine M.F."/>
            <person name="Serres G."/>
            <person name="Fredrickson J."/>
            <person name="Tiedje J."/>
            <person name="Richardson P."/>
        </authorList>
    </citation>
    <scope>NUCLEOTIDE SEQUENCE [LARGE SCALE GENOMIC DNA]</scope>
    <source>
        <strain evidence="4">ATCC BAA-1088 / PV-4</strain>
    </source>
</reference>
<feature type="compositionally biased region" description="Polar residues" evidence="1">
    <location>
        <begin position="52"/>
        <end position="72"/>
    </location>
</feature>
<dbReference type="PANTHER" id="PTHR37533">
    <property type="entry name" value="FLAGELLAR HOOK-LENGTH CONTROL PROTEIN"/>
    <property type="match status" value="1"/>
</dbReference>
<dbReference type="InterPro" id="IPR021136">
    <property type="entry name" value="Flagellar_hook_control-like_C"/>
</dbReference>
<feature type="compositionally biased region" description="Basic and acidic residues" evidence="1">
    <location>
        <begin position="30"/>
        <end position="40"/>
    </location>
</feature>
<keyword evidence="3" id="KW-0966">Cell projection</keyword>
<evidence type="ECO:0000259" key="2">
    <source>
        <dbReference type="Pfam" id="PF02120"/>
    </source>
</evidence>
<dbReference type="InterPro" id="IPR052563">
    <property type="entry name" value="FliK"/>
</dbReference>
<keyword evidence="4" id="KW-1185">Reference proteome</keyword>
<feature type="compositionally biased region" description="Basic and acidic residues" evidence="1">
    <location>
        <begin position="73"/>
        <end position="90"/>
    </location>
</feature>
<feature type="region of interest" description="Disordered" evidence="1">
    <location>
        <begin position="1"/>
        <end position="96"/>
    </location>
</feature>
<keyword evidence="3" id="KW-0969">Cilium</keyword>
<dbReference type="eggNOG" id="COG3144">
    <property type="taxonomic scope" value="Bacteria"/>
</dbReference>
<dbReference type="Gene3D" id="3.30.750.140">
    <property type="match status" value="1"/>
</dbReference>
<name>A3QCP2_SHELP</name>
<evidence type="ECO:0000313" key="4">
    <source>
        <dbReference type="Proteomes" id="UP000001558"/>
    </source>
</evidence>
<dbReference type="Proteomes" id="UP000001558">
    <property type="component" value="Chromosome"/>
</dbReference>
<feature type="domain" description="Flagellar hook-length control protein-like C-terminal" evidence="2">
    <location>
        <begin position="444"/>
        <end position="526"/>
    </location>
</feature>
<evidence type="ECO:0000313" key="3">
    <source>
        <dbReference type="EMBL" id="ABO23240.1"/>
    </source>
</evidence>
<dbReference type="HOGENOM" id="CLU_033240_0_0_6"/>
<dbReference type="STRING" id="323850.Shew_1371"/>
<accession>A3QCP2</accession>
<dbReference type="AlphaFoldDB" id="A3QCP2"/>
<dbReference type="PANTHER" id="PTHR37533:SF2">
    <property type="entry name" value="FLAGELLAR HOOK-LENGTH CONTROL PROTEIN"/>
    <property type="match status" value="1"/>
</dbReference>
<dbReference type="CDD" id="cd17470">
    <property type="entry name" value="T3SS_Flik_C"/>
    <property type="match status" value="1"/>
</dbReference>